<dbReference type="PANTHER" id="PTHR30250:SF11">
    <property type="entry name" value="O-ANTIGEN TRANSPORTER-RELATED"/>
    <property type="match status" value="1"/>
</dbReference>
<feature type="transmembrane region" description="Helical" evidence="6">
    <location>
        <begin position="413"/>
        <end position="430"/>
    </location>
</feature>
<feature type="transmembrane region" description="Helical" evidence="6">
    <location>
        <begin position="442"/>
        <end position="461"/>
    </location>
</feature>
<evidence type="ECO:0000256" key="3">
    <source>
        <dbReference type="ARBA" id="ARBA00022692"/>
    </source>
</evidence>
<dbReference type="PANTHER" id="PTHR30250">
    <property type="entry name" value="PST FAMILY PREDICTED COLANIC ACID TRANSPORTER"/>
    <property type="match status" value="1"/>
</dbReference>
<gene>
    <name evidence="7" type="ordered locus">Fbal_0115</name>
</gene>
<evidence type="ECO:0000256" key="2">
    <source>
        <dbReference type="ARBA" id="ARBA00022475"/>
    </source>
</evidence>
<reference evidence="7 8" key="1">
    <citation type="journal article" date="2010" name="Stand. Genomic Sci.">
        <title>Complete genome sequence of Ferrimonas balearica type strain (PAT).</title>
        <authorList>
            <person name="Nolan M."/>
            <person name="Sikorski J."/>
            <person name="Davenport K."/>
            <person name="Lucas S."/>
            <person name="Glavina Del Rio T."/>
            <person name="Tice H."/>
            <person name="Cheng J."/>
            <person name="Goodwin L."/>
            <person name="Pitluck S."/>
            <person name="Liolios K."/>
            <person name="Ivanova N."/>
            <person name="Mavromatis K."/>
            <person name="Ovchinnikova G."/>
            <person name="Pati A."/>
            <person name="Chen A."/>
            <person name="Palaniappan K."/>
            <person name="Land M."/>
            <person name="Hauser L."/>
            <person name="Chang Y."/>
            <person name="Jeffries C."/>
            <person name="Tapia R."/>
            <person name="Brettin T."/>
            <person name="Detter J."/>
            <person name="Han C."/>
            <person name="Yasawong M."/>
            <person name="Rohde M."/>
            <person name="Tindall B."/>
            <person name="Goker M."/>
            <person name="Woyke T."/>
            <person name="Bristow J."/>
            <person name="Eisen J."/>
            <person name="Markowitz V."/>
            <person name="Hugenholtz P."/>
            <person name="Kyrpides N."/>
            <person name="Klenk H."/>
            <person name="Lapidus A."/>
        </authorList>
    </citation>
    <scope>NUCLEOTIDE SEQUENCE [LARGE SCALE GENOMIC DNA]</scope>
    <source>
        <strain evidence="8">DSM 9799 / CCM 4581 / KCTC 23876 / PAT</strain>
    </source>
</reference>
<comment type="subcellular location">
    <subcellularLocation>
        <location evidence="1">Cell membrane</location>
        <topology evidence="1">Multi-pass membrane protein</topology>
    </subcellularLocation>
</comment>
<dbReference type="GO" id="GO:0005886">
    <property type="term" value="C:plasma membrane"/>
    <property type="evidence" value="ECO:0007669"/>
    <property type="project" value="UniProtKB-SubCell"/>
</dbReference>
<dbReference type="HOGENOM" id="CLU_579708_0_0_6"/>
<dbReference type="Pfam" id="PF13440">
    <property type="entry name" value="Polysacc_synt_3"/>
    <property type="match status" value="1"/>
</dbReference>
<feature type="transmembrane region" description="Helical" evidence="6">
    <location>
        <begin position="356"/>
        <end position="375"/>
    </location>
</feature>
<evidence type="ECO:0000256" key="6">
    <source>
        <dbReference type="SAM" id="Phobius"/>
    </source>
</evidence>
<keyword evidence="8" id="KW-1185">Reference proteome</keyword>
<dbReference type="InterPro" id="IPR050833">
    <property type="entry name" value="Poly_Biosynth_Transport"/>
</dbReference>
<evidence type="ECO:0000256" key="1">
    <source>
        <dbReference type="ARBA" id="ARBA00004651"/>
    </source>
</evidence>
<dbReference type="KEGG" id="fbl:Fbal_0115"/>
<feature type="transmembrane region" description="Helical" evidence="6">
    <location>
        <begin position="156"/>
        <end position="186"/>
    </location>
</feature>
<organism evidence="7 8">
    <name type="scientific">Ferrimonas balearica (strain DSM 9799 / CCM 4581 / KCTC 23876 / PAT)</name>
    <dbReference type="NCBI Taxonomy" id="550540"/>
    <lineage>
        <taxon>Bacteria</taxon>
        <taxon>Pseudomonadati</taxon>
        <taxon>Pseudomonadota</taxon>
        <taxon>Gammaproteobacteria</taxon>
        <taxon>Alteromonadales</taxon>
        <taxon>Ferrimonadaceae</taxon>
        <taxon>Ferrimonas</taxon>
    </lineage>
</organism>
<keyword evidence="5 6" id="KW-0472">Membrane</keyword>
<dbReference type="eggNOG" id="COG2244">
    <property type="taxonomic scope" value="Bacteria"/>
</dbReference>
<protein>
    <submittedName>
        <fullName evidence="7">Membrane protein involved in the export of O-antigen and teichoic acid</fullName>
    </submittedName>
</protein>
<feature type="transmembrane region" description="Helical" evidence="6">
    <location>
        <begin position="381"/>
        <end position="401"/>
    </location>
</feature>
<keyword evidence="3 6" id="KW-0812">Transmembrane</keyword>
<dbReference type="Proteomes" id="UP000006683">
    <property type="component" value="Chromosome"/>
</dbReference>
<evidence type="ECO:0000313" key="7">
    <source>
        <dbReference type="EMBL" id="ADN74329.1"/>
    </source>
</evidence>
<dbReference type="STRING" id="550540.Fbal_0115"/>
<evidence type="ECO:0000256" key="5">
    <source>
        <dbReference type="ARBA" id="ARBA00023136"/>
    </source>
</evidence>
<feature type="transmembrane region" description="Helical" evidence="6">
    <location>
        <begin position="292"/>
        <end position="314"/>
    </location>
</feature>
<dbReference type="AlphaFoldDB" id="E1SW29"/>
<feature type="transmembrane region" description="Helical" evidence="6">
    <location>
        <begin position="83"/>
        <end position="104"/>
    </location>
</feature>
<dbReference type="GeneID" id="67180360"/>
<feature type="transmembrane region" description="Helical" evidence="6">
    <location>
        <begin position="110"/>
        <end position="128"/>
    </location>
</feature>
<accession>E1SW29</accession>
<keyword evidence="2" id="KW-1003">Cell membrane</keyword>
<evidence type="ECO:0000256" key="4">
    <source>
        <dbReference type="ARBA" id="ARBA00022989"/>
    </source>
</evidence>
<sequence length="471" mass="52319">MSRKTVAQLAASRGLRHALGVITAFLRPKLLGPEALGLYALLNLFPTYSTYLHLGARSSLRYQVPQLQGQGQTDGIDSLKNSVYWGSLLLNALLALAIIGYAVWGTDDGMTQFGLVCAAASVLLVWAFDHRLAELKSEQQFGVLARITAWRYLLQFVLTVGLLLTLGLVGAFLALPLCLMLLFWSARQGSPAKRQPWQWQQFVDQVRLGFPILMLELVSLSLRLVDKLLVSSLLGLEALGYYTLGTMLLGPLMNLPGAAREVSEPKLMQQQRENHRQQRLQRHYWRPMHRSAWLMPLLILPAVLLLPAVIQYGLPQYGPALHSAQWLAVGSFFLALGYPARGLIVAERWQASAARSAWLVVPLVVAATALAMQWWPRLETVSIGFSLGYAALALVLGRFLCRRFDNAPMLSRSLALLLPFALMGLLWAGLDNLPLPGDWPLWATVSCQLLLVALAAPLFWWRAHQPDRIHG</sequence>
<name>E1SW29_FERBD</name>
<proteinExistence type="predicted"/>
<keyword evidence="4 6" id="KW-1133">Transmembrane helix</keyword>
<dbReference type="EMBL" id="CP002209">
    <property type="protein sequence ID" value="ADN74329.1"/>
    <property type="molecule type" value="Genomic_DNA"/>
</dbReference>
<evidence type="ECO:0000313" key="8">
    <source>
        <dbReference type="Proteomes" id="UP000006683"/>
    </source>
</evidence>
<feature type="transmembrane region" description="Helical" evidence="6">
    <location>
        <begin position="326"/>
        <end position="344"/>
    </location>
</feature>
<dbReference type="RefSeq" id="WP_013343635.1">
    <property type="nucleotide sequence ID" value="NC_014541.1"/>
</dbReference>
<dbReference type="OrthoDB" id="7066124at2"/>